<dbReference type="SUPFAM" id="SSF51445">
    <property type="entry name" value="(Trans)glycosidases"/>
    <property type="match status" value="1"/>
</dbReference>
<proteinExistence type="predicted"/>
<protein>
    <submittedName>
        <fullName evidence="1">Uncharacterized protein</fullName>
    </submittedName>
</protein>
<dbReference type="AlphaFoldDB" id="A0A0P6XC91"/>
<reference evidence="1 2" key="1">
    <citation type="submission" date="2015-07" db="EMBL/GenBank/DDBJ databases">
        <title>Genome sequence of Levilinea saccharolytica DSM 16555.</title>
        <authorList>
            <person name="Hemp J."/>
            <person name="Ward L.M."/>
            <person name="Pace L.A."/>
            <person name="Fischer W.W."/>
        </authorList>
    </citation>
    <scope>NUCLEOTIDE SEQUENCE [LARGE SCALE GENOMIC DNA]</scope>
    <source>
        <strain evidence="1 2">KIBI-1</strain>
    </source>
</reference>
<gene>
    <name evidence="1" type="ORF">ADN01_11910</name>
</gene>
<dbReference type="RefSeq" id="WP_062418790.1">
    <property type="nucleotide sequence ID" value="NZ_DF967974.1"/>
</dbReference>
<name>A0A0P6XC91_9CHLR</name>
<keyword evidence="2" id="KW-1185">Reference proteome</keyword>
<dbReference type="InterPro" id="IPR017853">
    <property type="entry name" value="GH"/>
</dbReference>
<accession>A0A0P6XC91</accession>
<evidence type="ECO:0000313" key="2">
    <source>
        <dbReference type="Proteomes" id="UP000050501"/>
    </source>
</evidence>
<organism evidence="1 2">
    <name type="scientific">Levilinea saccharolytica</name>
    <dbReference type="NCBI Taxonomy" id="229921"/>
    <lineage>
        <taxon>Bacteria</taxon>
        <taxon>Bacillati</taxon>
        <taxon>Chloroflexota</taxon>
        <taxon>Anaerolineae</taxon>
        <taxon>Anaerolineales</taxon>
        <taxon>Anaerolineaceae</taxon>
        <taxon>Levilinea</taxon>
    </lineage>
</organism>
<dbReference type="OrthoDB" id="905756at2"/>
<dbReference type="Proteomes" id="UP000050501">
    <property type="component" value="Unassembled WGS sequence"/>
</dbReference>
<dbReference type="EMBL" id="LGCM01000041">
    <property type="protein sequence ID" value="KPL80484.1"/>
    <property type="molecule type" value="Genomic_DNA"/>
</dbReference>
<sequence length="657" mass="73157">MTRVNEPIWPRILQVLNPSTSDQQTGLELLAEYQTSGCLRRTCAEIMRLPPAAFAVFYTNLSHQRSCQSPLRGQPDSGWMAQADFCFMNIRAAGTPDSPGNFLSAAALLPALRVSAIHLAPFTRSEFGVLYAVSSLTCLDPALLHPALSAAGFRPGDQLRAFVQACHLLKMAVGFDLEPHVTQYAQPVLLHPHLFRWLHLDPQNPDQLVGGLTQEEMLAENAQAAIHAQVRQIVAEALQSAGLPTLESHPDEDPALAQRKLDLYHALIPVLIQRGFWTLPSQIWDADGVPAFSGYAQDGRYPRFRYLNRAGQDHSEGAYHIVTPFKFYTNLRPNQKPLPSAPPQPVPETQEFFNRIFDLWRDDFDFDFVRHDSADHIFDSLWPEDPSLPASDRPSPVIFQACITASRTAQKPYIGHMAERMGNELQDYAAAGFDLMLGSDMLEEIHQAHLEKSFALHDQLSQLNARRPTPFAVTYAVDTHDTGNPYIWGQPLTLLAGPEGLSQRLFLARFLSCGTARRPKYEVIGLQDRSHGLYQANVSPQTLTWVGDAGFNRFYHTLEDLYASLKPFLAAAQRTAAHVQPECAWWAFQHGSTVLMAALCLQSAPFTLSLPLEAVGRPTALEQFDFAQAVWQPLPPSAHLTLFLSSRGFALLRAQIS</sequence>
<comment type="caution">
    <text evidence="1">The sequence shown here is derived from an EMBL/GenBank/DDBJ whole genome shotgun (WGS) entry which is preliminary data.</text>
</comment>
<dbReference type="Gene3D" id="3.20.20.80">
    <property type="entry name" value="Glycosidases"/>
    <property type="match status" value="1"/>
</dbReference>
<evidence type="ECO:0000313" key="1">
    <source>
        <dbReference type="EMBL" id="KPL80484.1"/>
    </source>
</evidence>